<evidence type="ECO:0000313" key="2">
    <source>
        <dbReference type="EMBL" id="KAJ8364872.1"/>
    </source>
</evidence>
<dbReference type="AlphaFoldDB" id="A0A9Q1FSJ7"/>
<reference evidence="2" key="1">
    <citation type="journal article" date="2023" name="Science">
        <title>Genome structures resolve the early diversification of teleost fishes.</title>
        <authorList>
            <person name="Parey E."/>
            <person name="Louis A."/>
            <person name="Montfort J."/>
            <person name="Bouchez O."/>
            <person name="Roques C."/>
            <person name="Iampietro C."/>
            <person name="Lluch J."/>
            <person name="Castinel A."/>
            <person name="Donnadieu C."/>
            <person name="Desvignes T."/>
            <person name="Floi Bucao C."/>
            <person name="Jouanno E."/>
            <person name="Wen M."/>
            <person name="Mejri S."/>
            <person name="Dirks R."/>
            <person name="Jansen H."/>
            <person name="Henkel C."/>
            <person name="Chen W.J."/>
            <person name="Zahm M."/>
            <person name="Cabau C."/>
            <person name="Klopp C."/>
            <person name="Thompson A.W."/>
            <person name="Robinson-Rechavi M."/>
            <person name="Braasch I."/>
            <person name="Lecointre G."/>
            <person name="Bobe J."/>
            <person name="Postlethwait J.H."/>
            <person name="Berthelot C."/>
            <person name="Roest Crollius H."/>
            <person name="Guiguen Y."/>
        </authorList>
    </citation>
    <scope>NUCLEOTIDE SEQUENCE</scope>
    <source>
        <strain evidence="2">WJC10195</strain>
    </source>
</reference>
<dbReference type="OrthoDB" id="8861212at2759"/>
<dbReference type="Gene3D" id="3.30.70.1820">
    <property type="entry name" value="L1 transposable element, RRM domain"/>
    <property type="match status" value="1"/>
</dbReference>
<keyword evidence="3" id="KW-1185">Reference proteome</keyword>
<evidence type="ECO:0000256" key="1">
    <source>
        <dbReference type="SAM" id="Coils"/>
    </source>
</evidence>
<protein>
    <recommendedName>
        <fullName evidence="4">L1 transposable element RRM domain-containing protein</fullName>
    </recommendedName>
</protein>
<dbReference type="PANTHER" id="PTHR11505">
    <property type="entry name" value="L1 TRANSPOSABLE ELEMENT-RELATED"/>
    <property type="match status" value="1"/>
</dbReference>
<sequence>MAAIARSESKILARIDSSTTNLIDSIRDDMAKQETRLTDLEDGLNTYSDKTRRCNARIVGIKEGLENSGSQRPTDTIAKILQELLGLSFTPTQDRAHRSLRPPPNEGKPPRIIVVMFHYFREREEVFREAARSAPMTLHGKRVSIFPDYTAVVVKKRAAFSEAKRLLRSCQGVKFGIQFPVMLRITSSSGRDKRFEDPPVAMNYIRKNLKPLVNVQ</sequence>
<keyword evidence="1" id="KW-0175">Coiled coil</keyword>
<dbReference type="InterPro" id="IPR004244">
    <property type="entry name" value="Transposase_22"/>
</dbReference>
<dbReference type="Proteomes" id="UP001152622">
    <property type="component" value="Chromosome 4"/>
</dbReference>
<comment type="caution">
    <text evidence="2">The sequence shown here is derived from an EMBL/GenBank/DDBJ whole genome shotgun (WGS) entry which is preliminary data.</text>
</comment>
<organism evidence="2 3">
    <name type="scientific">Synaphobranchus kaupii</name>
    <name type="common">Kaup's arrowtooth eel</name>
    <dbReference type="NCBI Taxonomy" id="118154"/>
    <lineage>
        <taxon>Eukaryota</taxon>
        <taxon>Metazoa</taxon>
        <taxon>Chordata</taxon>
        <taxon>Craniata</taxon>
        <taxon>Vertebrata</taxon>
        <taxon>Euteleostomi</taxon>
        <taxon>Actinopterygii</taxon>
        <taxon>Neopterygii</taxon>
        <taxon>Teleostei</taxon>
        <taxon>Anguilliformes</taxon>
        <taxon>Synaphobranchidae</taxon>
        <taxon>Synaphobranchus</taxon>
    </lineage>
</organism>
<evidence type="ECO:0000313" key="3">
    <source>
        <dbReference type="Proteomes" id="UP001152622"/>
    </source>
</evidence>
<gene>
    <name evidence="2" type="ORF">SKAU_G00137030</name>
</gene>
<dbReference type="EMBL" id="JAINUF010000004">
    <property type="protein sequence ID" value="KAJ8364872.1"/>
    <property type="molecule type" value="Genomic_DNA"/>
</dbReference>
<feature type="coiled-coil region" evidence="1">
    <location>
        <begin position="23"/>
        <end position="50"/>
    </location>
</feature>
<evidence type="ECO:0008006" key="4">
    <source>
        <dbReference type="Google" id="ProtNLM"/>
    </source>
</evidence>
<proteinExistence type="predicted"/>
<accession>A0A9Q1FSJ7</accession>
<name>A0A9Q1FSJ7_SYNKA</name>